<gene>
    <name evidence="6" type="ORF">GGX14DRAFT_601560</name>
</gene>
<dbReference type="EMBL" id="JARJCW010000139">
    <property type="protein sequence ID" value="KAJ7191011.1"/>
    <property type="molecule type" value="Genomic_DNA"/>
</dbReference>
<proteinExistence type="predicted"/>
<dbReference type="Proteomes" id="UP001219525">
    <property type="component" value="Unassembled WGS sequence"/>
</dbReference>
<evidence type="ECO:0000313" key="7">
    <source>
        <dbReference type="Proteomes" id="UP001219525"/>
    </source>
</evidence>
<accession>A0AAD6UNE7</accession>
<organism evidence="6 7">
    <name type="scientific">Mycena pura</name>
    <dbReference type="NCBI Taxonomy" id="153505"/>
    <lineage>
        <taxon>Eukaryota</taxon>
        <taxon>Fungi</taxon>
        <taxon>Dikarya</taxon>
        <taxon>Basidiomycota</taxon>
        <taxon>Agaricomycotina</taxon>
        <taxon>Agaricomycetes</taxon>
        <taxon>Agaricomycetidae</taxon>
        <taxon>Agaricales</taxon>
        <taxon>Marasmiineae</taxon>
        <taxon>Mycenaceae</taxon>
        <taxon>Mycena</taxon>
    </lineage>
</organism>
<dbReference type="SUPFAM" id="SSF144232">
    <property type="entry name" value="HIT/MYND zinc finger-like"/>
    <property type="match status" value="1"/>
</dbReference>
<keyword evidence="3" id="KW-0862">Zinc</keyword>
<dbReference type="PROSITE" id="PS50865">
    <property type="entry name" value="ZF_MYND_2"/>
    <property type="match status" value="1"/>
</dbReference>
<evidence type="ECO:0000259" key="5">
    <source>
        <dbReference type="PROSITE" id="PS50865"/>
    </source>
</evidence>
<dbReference type="InterPro" id="IPR002893">
    <property type="entry name" value="Znf_MYND"/>
</dbReference>
<evidence type="ECO:0000256" key="1">
    <source>
        <dbReference type="ARBA" id="ARBA00022723"/>
    </source>
</evidence>
<comment type="caution">
    <text evidence="6">The sequence shown here is derived from an EMBL/GenBank/DDBJ whole genome shotgun (WGS) entry which is preliminary data.</text>
</comment>
<keyword evidence="7" id="KW-1185">Reference proteome</keyword>
<protein>
    <recommendedName>
        <fullName evidence="5">MYND-type domain-containing protein</fullName>
    </recommendedName>
</protein>
<keyword evidence="2 4" id="KW-0863">Zinc-finger</keyword>
<name>A0AAD6UNE7_9AGAR</name>
<reference evidence="6" key="1">
    <citation type="submission" date="2023-03" db="EMBL/GenBank/DDBJ databases">
        <title>Massive genome expansion in bonnet fungi (Mycena s.s.) driven by repeated elements and novel gene families across ecological guilds.</title>
        <authorList>
            <consortium name="Lawrence Berkeley National Laboratory"/>
            <person name="Harder C.B."/>
            <person name="Miyauchi S."/>
            <person name="Viragh M."/>
            <person name="Kuo A."/>
            <person name="Thoen E."/>
            <person name="Andreopoulos B."/>
            <person name="Lu D."/>
            <person name="Skrede I."/>
            <person name="Drula E."/>
            <person name="Henrissat B."/>
            <person name="Morin E."/>
            <person name="Kohler A."/>
            <person name="Barry K."/>
            <person name="LaButti K."/>
            <person name="Morin E."/>
            <person name="Salamov A."/>
            <person name="Lipzen A."/>
            <person name="Mereny Z."/>
            <person name="Hegedus B."/>
            <person name="Baldrian P."/>
            <person name="Stursova M."/>
            <person name="Weitz H."/>
            <person name="Taylor A."/>
            <person name="Grigoriev I.V."/>
            <person name="Nagy L.G."/>
            <person name="Martin F."/>
            <person name="Kauserud H."/>
        </authorList>
    </citation>
    <scope>NUCLEOTIDE SEQUENCE</scope>
    <source>
        <strain evidence="6">9144</strain>
    </source>
</reference>
<evidence type="ECO:0000256" key="4">
    <source>
        <dbReference type="PROSITE-ProRule" id="PRU00134"/>
    </source>
</evidence>
<dbReference type="GO" id="GO:0008270">
    <property type="term" value="F:zinc ion binding"/>
    <property type="evidence" value="ECO:0007669"/>
    <property type="project" value="UniProtKB-KW"/>
</dbReference>
<keyword evidence="1" id="KW-0479">Metal-binding</keyword>
<evidence type="ECO:0000313" key="6">
    <source>
        <dbReference type="EMBL" id="KAJ7191011.1"/>
    </source>
</evidence>
<evidence type="ECO:0000256" key="3">
    <source>
        <dbReference type="ARBA" id="ARBA00022833"/>
    </source>
</evidence>
<sequence length="438" mass="47428">MSPTPHEHQAVLALTLNNPFDEHAICNTALYHCAMQIGTCGLGLPYQVEYLRAAMAFVATPRTAADRARLREHLFVCRCHDYLEPLHPNLPPALTADDIFDLTLFGLSKTLANAIAGYDPKHPDRRIRWPTPPEYAHITTTGGAAPAALCDALLAWAADGRTGSGAFALLTGIASASPPFGRHLLSTPRVFDLATTHLERVIARIPTRDAAVLWLPRFTMPVTVCAHLVFSAVTERNPAFTEVLLRGYGLLERQHAVARAMQAHLVPGAQGAMGSAAAWFAAVCAYAGSRFAPRAQSTPTEQYDVGEGPLVCAWGAIVALRCLRCAHPHCRTSRADARVRAALCAGCGVARYCGPAHQREAWNATEYPHKAVCHVVKRLRRALHMHEDGAAWAKLIHNTDAGRSPDEFIGLCRRHAVDAALGKDILVATGNVKHTSGW</sequence>
<evidence type="ECO:0000256" key="2">
    <source>
        <dbReference type="ARBA" id="ARBA00022771"/>
    </source>
</evidence>
<dbReference type="Gene3D" id="6.10.140.2220">
    <property type="match status" value="1"/>
</dbReference>
<feature type="domain" description="MYND-type" evidence="5">
    <location>
        <begin position="322"/>
        <end position="373"/>
    </location>
</feature>
<dbReference type="AlphaFoldDB" id="A0AAD6UNE7"/>